<dbReference type="PANTHER" id="PTHR30055:SF243">
    <property type="entry name" value="HTH-TYPE TRANSCRIPTIONAL REGULATOR RV1816"/>
    <property type="match status" value="1"/>
</dbReference>
<accession>A0ABY4YVL7</accession>
<sequence>MAKAATAKAPAEPGARERNRAEVMAQIMAAGRRELTEHGADGLSLRAVAREIGMVSSAVYRYVASRDELLTLLIVESYDSIGLAAERAAAKDGSAVERFVAIAHAVRDWARKHPQEYTLLHGSPVPGYSAPQDTIVSGTRVPAAMIGLLIEEHAAGRVAPPDPKAPPISPALAAQCESVREFFGGVDLPDELVLRGIAAWTQVYGLITFELFGQLQSTFEPADELMGHQFSLAAARIGL</sequence>
<evidence type="ECO:0000256" key="2">
    <source>
        <dbReference type="ARBA" id="ARBA00023125"/>
    </source>
</evidence>
<dbReference type="PROSITE" id="PS50977">
    <property type="entry name" value="HTH_TETR_2"/>
    <property type="match status" value="1"/>
</dbReference>
<dbReference type="Gene3D" id="1.10.357.10">
    <property type="entry name" value="Tetracycline Repressor, domain 2"/>
    <property type="match status" value="1"/>
</dbReference>
<dbReference type="Pfam" id="PF13305">
    <property type="entry name" value="TetR_C_33"/>
    <property type="match status" value="1"/>
</dbReference>
<dbReference type="InterPro" id="IPR036271">
    <property type="entry name" value="Tet_transcr_reg_TetR-rel_C_sf"/>
</dbReference>
<keyword evidence="7" id="KW-1185">Reference proteome</keyword>
<dbReference type="InterPro" id="IPR050109">
    <property type="entry name" value="HTH-type_TetR-like_transc_reg"/>
</dbReference>
<dbReference type="InterPro" id="IPR025996">
    <property type="entry name" value="MT1864/Rv1816-like_C"/>
</dbReference>
<evidence type="ECO:0000259" key="5">
    <source>
        <dbReference type="PROSITE" id="PS50977"/>
    </source>
</evidence>
<organism evidence="6 7">
    <name type="scientific">Ornithinimicrobium faecis</name>
    <dbReference type="NCBI Taxonomy" id="2934158"/>
    <lineage>
        <taxon>Bacteria</taxon>
        <taxon>Bacillati</taxon>
        <taxon>Actinomycetota</taxon>
        <taxon>Actinomycetes</taxon>
        <taxon>Micrococcales</taxon>
        <taxon>Ornithinimicrobiaceae</taxon>
        <taxon>Ornithinimicrobium</taxon>
    </lineage>
</organism>
<keyword evidence="1" id="KW-0805">Transcription regulation</keyword>
<gene>
    <name evidence="6" type="ORF">NF556_02305</name>
</gene>
<keyword evidence="2 4" id="KW-0238">DNA-binding</keyword>
<proteinExistence type="predicted"/>
<dbReference type="Proteomes" id="UP001056455">
    <property type="component" value="Chromosome"/>
</dbReference>
<evidence type="ECO:0000313" key="6">
    <source>
        <dbReference type="EMBL" id="USQ80520.1"/>
    </source>
</evidence>
<feature type="domain" description="HTH tetR-type" evidence="5">
    <location>
        <begin position="21"/>
        <end position="81"/>
    </location>
</feature>
<dbReference type="PANTHER" id="PTHR30055">
    <property type="entry name" value="HTH-TYPE TRANSCRIPTIONAL REGULATOR RUTR"/>
    <property type="match status" value="1"/>
</dbReference>
<feature type="DNA-binding region" description="H-T-H motif" evidence="4">
    <location>
        <begin position="44"/>
        <end position="63"/>
    </location>
</feature>
<evidence type="ECO:0000256" key="1">
    <source>
        <dbReference type="ARBA" id="ARBA00023015"/>
    </source>
</evidence>
<dbReference type="SUPFAM" id="SSF46689">
    <property type="entry name" value="Homeodomain-like"/>
    <property type="match status" value="1"/>
</dbReference>
<dbReference type="Pfam" id="PF00440">
    <property type="entry name" value="TetR_N"/>
    <property type="match status" value="1"/>
</dbReference>
<evidence type="ECO:0000256" key="3">
    <source>
        <dbReference type="ARBA" id="ARBA00023163"/>
    </source>
</evidence>
<keyword evidence="3" id="KW-0804">Transcription</keyword>
<evidence type="ECO:0000256" key="4">
    <source>
        <dbReference type="PROSITE-ProRule" id="PRU00335"/>
    </source>
</evidence>
<dbReference type="InterPro" id="IPR001647">
    <property type="entry name" value="HTH_TetR"/>
</dbReference>
<dbReference type="RefSeq" id="WP_252593895.1">
    <property type="nucleotide sequence ID" value="NZ_CP099489.1"/>
</dbReference>
<dbReference type="InterPro" id="IPR009057">
    <property type="entry name" value="Homeodomain-like_sf"/>
</dbReference>
<reference evidence="6" key="1">
    <citation type="submission" date="2022-06" db="EMBL/GenBank/DDBJ databases">
        <title>Ornithinimicrobium HY1793.</title>
        <authorList>
            <person name="Huang Y."/>
        </authorList>
    </citation>
    <scope>NUCLEOTIDE SEQUENCE</scope>
    <source>
        <strain evidence="6">HY1793</strain>
    </source>
</reference>
<evidence type="ECO:0000313" key="7">
    <source>
        <dbReference type="Proteomes" id="UP001056455"/>
    </source>
</evidence>
<dbReference type="SUPFAM" id="SSF48498">
    <property type="entry name" value="Tetracyclin repressor-like, C-terminal domain"/>
    <property type="match status" value="1"/>
</dbReference>
<protein>
    <submittedName>
        <fullName evidence="6">TetR/AcrR family transcriptional regulator</fullName>
    </submittedName>
</protein>
<name>A0ABY4YVL7_9MICO</name>
<dbReference type="EMBL" id="CP099489">
    <property type="protein sequence ID" value="USQ80520.1"/>
    <property type="molecule type" value="Genomic_DNA"/>
</dbReference>